<dbReference type="PANTHER" id="PTHR43663">
    <property type="entry name" value="CHROMATE TRANSPORT PROTEIN-RELATED"/>
    <property type="match status" value="1"/>
</dbReference>
<feature type="transmembrane region" description="Helical" evidence="7">
    <location>
        <begin position="156"/>
        <end position="189"/>
    </location>
</feature>
<evidence type="ECO:0000313" key="9">
    <source>
        <dbReference type="Proteomes" id="UP000501451"/>
    </source>
</evidence>
<evidence type="ECO:0000256" key="5">
    <source>
        <dbReference type="ARBA" id="ARBA00022989"/>
    </source>
</evidence>
<evidence type="ECO:0000313" key="8">
    <source>
        <dbReference type="EMBL" id="QII81161.1"/>
    </source>
</evidence>
<evidence type="ECO:0000256" key="4">
    <source>
        <dbReference type="ARBA" id="ARBA00022692"/>
    </source>
</evidence>
<organism evidence="8 9">
    <name type="scientific">Jeotgalibaca arthritidis</name>
    <dbReference type="NCBI Taxonomy" id="1868794"/>
    <lineage>
        <taxon>Bacteria</taxon>
        <taxon>Bacillati</taxon>
        <taxon>Bacillota</taxon>
        <taxon>Bacilli</taxon>
        <taxon>Lactobacillales</taxon>
        <taxon>Carnobacteriaceae</taxon>
        <taxon>Jeotgalibaca</taxon>
    </lineage>
</organism>
<evidence type="ECO:0000256" key="3">
    <source>
        <dbReference type="ARBA" id="ARBA00022475"/>
    </source>
</evidence>
<evidence type="ECO:0000256" key="1">
    <source>
        <dbReference type="ARBA" id="ARBA00004651"/>
    </source>
</evidence>
<dbReference type="GO" id="GO:0005886">
    <property type="term" value="C:plasma membrane"/>
    <property type="evidence" value="ECO:0007669"/>
    <property type="project" value="UniProtKB-SubCell"/>
</dbReference>
<feature type="transmembrane region" description="Helical" evidence="7">
    <location>
        <begin position="93"/>
        <end position="116"/>
    </location>
</feature>
<reference evidence="8 9" key="1">
    <citation type="journal article" date="2017" name="Int. J. Syst. Evol. Microbiol.">
        <title>Jeotgalibaca porci sp. nov. and Jeotgalibaca arthritidis sp. nov., isolated from pigs, and emended description of the genus Jeotgalibaca.</title>
        <authorList>
            <person name="Zamora L."/>
            <person name="Perez-Sancho M."/>
            <person name="Dominguez L."/>
            <person name="Fernandez-Garayzabal J.F."/>
            <person name="Vela A.I."/>
        </authorList>
    </citation>
    <scope>NUCLEOTIDE SEQUENCE [LARGE SCALE GENOMIC DNA]</scope>
    <source>
        <strain evidence="8 9">CECT 9157</strain>
    </source>
</reference>
<feature type="transmembrane region" description="Helical" evidence="7">
    <location>
        <begin position="20"/>
        <end position="42"/>
    </location>
</feature>
<comment type="similarity">
    <text evidence="2">Belongs to the chromate ion transporter (CHR) (TC 2.A.51) family.</text>
</comment>
<protein>
    <submittedName>
        <fullName evidence="8">Chromate transporter</fullName>
    </submittedName>
</protein>
<dbReference type="Proteomes" id="UP000501451">
    <property type="component" value="Chromosome"/>
</dbReference>
<sequence>MNQFYGGHHVQRNEKTRETYWILLKTTFVLSAFTVGGGYVIVPLMQKKFVEELAWIETEEMLDLVAIAQSIPGALAVNTSILVGYRIAGVSGAIVTVVGTVSPPLFLITIISYFYLAFRDNPLISALMVGMQIGVVAVIANVVYKMIQDVLKMKDWVTTLILIGSFMAAVFFDINVILIIFVAGTLGFINNILRLRRRR</sequence>
<dbReference type="EMBL" id="CP049740">
    <property type="protein sequence ID" value="QII81161.1"/>
    <property type="molecule type" value="Genomic_DNA"/>
</dbReference>
<dbReference type="Pfam" id="PF02417">
    <property type="entry name" value="Chromate_transp"/>
    <property type="match status" value="1"/>
</dbReference>
<keyword evidence="5 7" id="KW-1133">Transmembrane helix</keyword>
<keyword evidence="6 7" id="KW-0472">Membrane</keyword>
<evidence type="ECO:0000256" key="2">
    <source>
        <dbReference type="ARBA" id="ARBA00005262"/>
    </source>
</evidence>
<keyword evidence="4 7" id="KW-0812">Transmembrane</keyword>
<name>A0A6G7K7G1_9LACT</name>
<feature type="transmembrane region" description="Helical" evidence="7">
    <location>
        <begin position="123"/>
        <end position="144"/>
    </location>
</feature>
<dbReference type="KEGG" id="jar:G7057_00865"/>
<proteinExistence type="inferred from homology"/>
<accession>A0A6G7K7G1</accession>
<evidence type="ECO:0000256" key="6">
    <source>
        <dbReference type="ARBA" id="ARBA00023136"/>
    </source>
</evidence>
<dbReference type="InterPro" id="IPR003370">
    <property type="entry name" value="Chromate_transpt"/>
</dbReference>
<evidence type="ECO:0000256" key="7">
    <source>
        <dbReference type="SAM" id="Phobius"/>
    </source>
</evidence>
<comment type="subcellular location">
    <subcellularLocation>
        <location evidence="1">Cell membrane</location>
        <topology evidence="1">Multi-pass membrane protein</topology>
    </subcellularLocation>
</comment>
<dbReference type="InterPro" id="IPR052518">
    <property type="entry name" value="CHR_Transporter"/>
</dbReference>
<keyword evidence="3" id="KW-1003">Cell membrane</keyword>
<dbReference type="GO" id="GO:0015109">
    <property type="term" value="F:chromate transmembrane transporter activity"/>
    <property type="evidence" value="ECO:0007669"/>
    <property type="project" value="InterPro"/>
</dbReference>
<dbReference type="AlphaFoldDB" id="A0A6G7K7G1"/>
<gene>
    <name evidence="8" type="ORF">G7057_00865</name>
</gene>
<dbReference type="PANTHER" id="PTHR43663:SF2">
    <property type="entry name" value="CHROMATE TRANSPORT PROTEIN-RELATED"/>
    <property type="match status" value="1"/>
</dbReference>
<keyword evidence="9" id="KW-1185">Reference proteome</keyword>